<name>A0A6J6JUS4_9ZZZZ</name>
<evidence type="ECO:0000256" key="1">
    <source>
        <dbReference type="SAM" id="Phobius"/>
    </source>
</evidence>
<evidence type="ECO:0000313" key="4">
    <source>
        <dbReference type="EMBL" id="CAB4629671.1"/>
    </source>
</evidence>
<dbReference type="Pfam" id="PF11181">
    <property type="entry name" value="YflT"/>
    <property type="match status" value="1"/>
</dbReference>
<protein>
    <submittedName>
        <fullName evidence="5">Unannotated protein</fullName>
    </submittedName>
</protein>
<reference evidence="5" key="1">
    <citation type="submission" date="2020-05" db="EMBL/GenBank/DDBJ databases">
        <authorList>
            <person name="Chiriac C."/>
            <person name="Salcher M."/>
            <person name="Ghai R."/>
            <person name="Kavagutti S V."/>
        </authorList>
    </citation>
    <scope>NUCLEOTIDE SEQUENCE</scope>
</reference>
<evidence type="ECO:0000313" key="5">
    <source>
        <dbReference type="EMBL" id="CAB4639459.1"/>
    </source>
</evidence>
<feature type="transmembrane region" description="Helical" evidence="1">
    <location>
        <begin position="71"/>
        <end position="90"/>
    </location>
</feature>
<accession>A0A6J6JUS4</accession>
<sequence length="169" mass="17783">MDFVNNSRTSKNQPPAVPQGEVIANFKQYQDAQDFVDNLVKNDFPASSVAIVGSDLRTVERVRGKLNYARLAASGAVTGAWLGLAFGLIFGSSPTESGAALFPGIEALASPIFIGAGMGMIFNITRFGLSKNKRGYISASSVVAAKYQIQVPASLAEKAKAIPAKSAKN</sequence>
<feature type="transmembrane region" description="Helical" evidence="1">
    <location>
        <begin position="102"/>
        <end position="124"/>
    </location>
</feature>
<keyword evidence="1" id="KW-1133">Transmembrane helix</keyword>
<proteinExistence type="predicted"/>
<dbReference type="EMBL" id="CAEZSZ010000022">
    <property type="protein sequence ID" value="CAB4551686.1"/>
    <property type="molecule type" value="Genomic_DNA"/>
</dbReference>
<feature type="domain" description="General stress protein 17M-like" evidence="2">
    <location>
        <begin position="21"/>
        <end position="92"/>
    </location>
</feature>
<dbReference type="EMBL" id="CAEZWA010000019">
    <property type="protein sequence ID" value="CAB4639459.1"/>
    <property type="molecule type" value="Genomic_DNA"/>
</dbReference>
<evidence type="ECO:0000313" key="3">
    <source>
        <dbReference type="EMBL" id="CAB4551686.1"/>
    </source>
</evidence>
<keyword evidence="1" id="KW-0812">Transmembrane</keyword>
<organism evidence="5">
    <name type="scientific">freshwater metagenome</name>
    <dbReference type="NCBI Taxonomy" id="449393"/>
    <lineage>
        <taxon>unclassified sequences</taxon>
        <taxon>metagenomes</taxon>
        <taxon>ecological metagenomes</taxon>
    </lineage>
</organism>
<evidence type="ECO:0000259" key="2">
    <source>
        <dbReference type="Pfam" id="PF11181"/>
    </source>
</evidence>
<dbReference type="AlphaFoldDB" id="A0A6J6JUS4"/>
<keyword evidence="1" id="KW-0472">Membrane</keyword>
<gene>
    <name evidence="3" type="ORF">UFOPK1561_00326</name>
    <name evidence="4" type="ORF">UFOPK2044_00287</name>
    <name evidence="5" type="ORF">UFOPK2165_00186</name>
</gene>
<dbReference type="EMBL" id="CAEZVO010000024">
    <property type="protein sequence ID" value="CAB4629671.1"/>
    <property type="molecule type" value="Genomic_DNA"/>
</dbReference>
<dbReference type="InterPro" id="IPR025889">
    <property type="entry name" value="GSP17M-like_dom"/>
</dbReference>